<accession>A0A1Y1W6Z4</accession>
<dbReference type="GO" id="GO:0006281">
    <property type="term" value="P:DNA repair"/>
    <property type="evidence" value="ECO:0007669"/>
    <property type="project" value="TreeGrafter"/>
</dbReference>
<evidence type="ECO:0000256" key="4">
    <source>
        <dbReference type="ARBA" id="ARBA00023306"/>
    </source>
</evidence>
<gene>
    <name evidence="8" type="ORF">BCR32DRAFT_297441</name>
</gene>
<dbReference type="PANTHER" id="PTHR22940">
    <property type="entry name" value="TIMEOUT/TIMELESS-2"/>
    <property type="match status" value="1"/>
</dbReference>
<comment type="subcellular location">
    <subcellularLocation>
        <location evidence="1">Nucleus</location>
    </subcellularLocation>
</comment>
<feature type="region of interest" description="Disordered" evidence="6">
    <location>
        <begin position="867"/>
        <end position="887"/>
    </location>
</feature>
<dbReference type="Pfam" id="PF04821">
    <property type="entry name" value="TIMELESS"/>
    <property type="match status" value="1"/>
</dbReference>
<feature type="compositionally biased region" description="Low complexity" evidence="6">
    <location>
        <begin position="975"/>
        <end position="991"/>
    </location>
</feature>
<keyword evidence="3" id="KW-0539">Nucleus</keyword>
<dbReference type="InterPro" id="IPR006906">
    <property type="entry name" value="Timeless_N"/>
</dbReference>
<keyword evidence="9" id="KW-1185">Reference proteome</keyword>
<dbReference type="AlphaFoldDB" id="A0A1Y1W6Z4"/>
<reference evidence="8 9" key="2">
    <citation type="submission" date="2016-08" db="EMBL/GenBank/DDBJ databases">
        <title>Pervasive Adenine N6-methylation of Active Genes in Fungi.</title>
        <authorList>
            <consortium name="DOE Joint Genome Institute"/>
            <person name="Mondo S.J."/>
            <person name="Dannebaum R.O."/>
            <person name="Kuo R.C."/>
            <person name="Labutti K."/>
            <person name="Haridas S."/>
            <person name="Kuo A."/>
            <person name="Salamov A."/>
            <person name="Ahrendt S.R."/>
            <person name="Lipzen A."/>
            <person name="Sullivan W."/>
            <person name="Andreopoulos W.B."/>
            <person name="Clum A."/>
            <person name="Lindquist E."/>
            <person name="Daum C."/>
            <person name="Ramamoorthy G.K."/>
            <person name="Gryganskyi A."/>
            <person name="Culley D."/>
            <person name="Magnuson J.K."/>
            <person name="James T.Y."/>
            <person name="O'Malley M.A."/>
            <person name="Stajich J.E."/>
            <person name="Spatafora J.W."/>
            <person name="Visel A."/>
            <person name="Grigoriev I.V."/>
        </authorList>
    </citation>
    <scope>NUCLEOTIDE SEQUENCE [LARGE SCALE GENOMIC DNA]</scope>
    <source>
        <strain evidence="8 9">S4</strain>
    </source>
</reference>
<dbReference type="GO" id="GO:0031298">
    <property type="term" value="C:replication fork protection complex"/>
    <property type="evidence" value="ECO:0007669"/>
    <property type="project" value="TreeGrafter"/>
</dbReference>
<evidence type="ECO:0000256" key="3">
    <source>
        <dbReference type="ARBA" id="ARBA00023242"/>
    </source>
</evidence>
<keyword evidence="5" id="KW-0175">Coiled coil</keyword>
<comment type="caution">
    <text evidence="8">The sequence shown here is derived from an EMBL/GenBank/DDBJ whole genome shotgun (WGS) entry which is preliminary data.</text>
</comment>
<feature type="coiled-coil region" evidence="5">
    <location>
        <begin position="1128"/>
        <end position="1155"/>
    </location>
</feature>
<sequence length="1165" mass="137323">MDKMYEAHLLSVCSALGGFESIESGNGEIGKKYVIGDECYDCLKDLKKFLRQDDSNVEKHVSRSLGSWMIVQKDLIPILVEYKHDDKIAMAVVEVLVPLTWPIELTVEEIKTKNQDFPSQLEYLAAYKEAIISSDALDSLFELIIKPLSIPFRERNYKETALIRLIFTLIRNLLCIKDKEASVLTSTDKLRRSTLQERLVVKLQKSHFIELLLSFAGSLDETEYVEWNLLILEIFYYMFLGRDPEEILSSKNIGLSKKVTELLQKEQRMHNIDLRKKYSRHSRFGGSFAIELDNGKKLNVIQNNAINLTMDEILDHNKKNKPKIIKNDEKYLYTKRITDEKARTIFKSTVNSFIENCFNTFYISIKKDFDMQRTKVREKDYIRFIWMLSFILKYRIYAYEKASEEEKIKFSFDSINSILNVKGLLFIVYRLKLYQDEKKWQEIGLTLYCLKYVLITLDNMNDSNDENYKEASKNLQHNLYYEEETLNIIISLCRNYKTRNSNKHFLRNLIETIHILLKMLEKFSEENKYLYTRKQKTIKKKNDGDESNTADDEEIIQKKYYEHEFHFSNVEQRFASDSIINTYLYCLEDYQTLKESTIHQITKMFYRIAIKCGLEPMFYKLSVLELFNRILSHKEILPNSQAFKELYEFINYIVNSFFIYLEKDPMLSISILFQKSKKDCLEIKYGSEYYETTKKQAEKKFDSDDEIEVKANLSWNEKLSVAVSLLKENKKEEYLKWIKDILNKAASTRDVINYKNNEDEQSKTEKQENVDFIIEPENELQKNIIEKDQQLRLLMNLLGFKEIKEFESSENEDSNELIEKNVWIIPKEFTRYKLLETYELIIHYENDPIELLNKQPASKMIKKVKKRGQRKRITNKNTDNKNKGKGDIVITDLSAPYILDEKDNISEEDSDDEAFNAFLKREAELRQRTSEKHEKQIEEENEKRSQALLKREKILKNIESKIKNKKLSKTRNKQSSNSIDSNNNNDNTNDNTNKETIEINEDEDNIIQPRKSTRKRLLRRNEIHILDEDDNYDSDNQLEKSSNDTEVLTSPINNKNIGIAFESESDSESDSEFIFKANALTASLTKEKELPPPKFIPFNLDDELNNNSIPNENINNININEPISNKRKIDEAKDIKELENNIENIQLNSKKRKKVLIVESDSESD</sequence>
<feature type="compositionally biased region" description="Basic residues" evidence="6">
    <location>
        <begin position="963"/>
        <end position="972"/>
    </location>
</feature>
<evidence type="ECO:0000256" key="5">
    <source>
        <dbReference type="SAM" id="Coils"/>
    </source>
</evidence>
<keyword evidence="2" id="KW-0236">DNA replication inhibitor</keyword>
<organism evidence="8 9">
    <name type="scientific">Anaeromyces robustus</name>
    <dbReference type="NCBI Taxonomy" id="1754192"/>
    <lineage>
        <taxon>Eukaryota</taxon>
        <taxon>Fungi</taxon>
        <taxon>Fungi incertae sedis</taxon>
        <taxon>Chytridiomycota</taxon>
        <taxon>Chytridiomycota incertae sedis</taxon>
        <taxon>Neocallimastigomycetes</taxon>
        <taxon>Neocallimastigales</taxon>
        <taxon>Neocallimastigaceae</taxon>
        <taxon>Anaeromyces</taxon>
    </lineage>
</organism>
<reference evidence="8 9" key="1">
    <citation type="submission" date="2016-08" db="EMBL/GenBank/DDBJ databases">
        <title>A Parts List for Fungal Cellulosomes Revealed by Comparative Genomics.</title>
        <authorList>
            <consortium name="DOE Joint Genome Institute"/>
            <person name="Haitjema C.H."/>
            <person name="Gilmore S.P."/>
            <person name="Henske J.K."/>
            <person name="Solomon K.V."/>
            <person name="De Groot R."/>
            <person name="Kuo A."/>
            <person name="Mondo S.J."/>
            <person name="Salamov A.A."/>
            <person name="Labutti K."/>
            <person name="Zhao Z."/>
            <person name="Chiniquy J."/>
            <person name="Barry K."/>
            <person name="Brewer H.M."/>
            <person name="Purvine S.O."/>
            <person name="Wright A.T."/>
            <person name="Boxma B."/>
            <person name="Van Alen T."/>
            <person name="Hackstein J.H."/>
            <person name="Baker S.E."/>
            <person name="Grigoriev I.V."/>
            <person name="O'Malley M.A."/>
        </authorList>
    </citation>
    <scope>NUCLEOTIDE SEQUENCE [LARGE SCALE GENOMIC DNA]</scope>
    <source>
        <strain evidence="8 9">S4</strain>
    </source>
</reference>
<dbReference type="GO" id="GO:0003677">
    <property type="term" value="F:DNA binding"/>
    <property type="evidence" value="ECO:0007669"/>
    <property type="project" value="TreeGrafter"/>
</dbReference>
<dbReference type="GO" id="GO:0043111">
    <property type="term" value="P:replication fork arrest"/>
    <property type="evidence" value="ECO:0007669"/>
    <property type="project" value="TreeGrafter"/>
</dbReference>
<dbReference type="STRING" id="1754192.A0A1Y1W6Z4"/>
<dbReference type="GO" id="GO:0000076">
    <property type="term" value="P:DNA replication checkpoint signaling"/>
    <property type="evidence" value="ECO:0007669"/>
    <property type="project" value="TreeGrafter"/>
</dbReference>
<feature type="region of interest" description="Disordered" evidence="6">
    <location>
        <begin position="963"/>
        <end position="1006"/>
    </location>
</feature>
<feature type="domain" description="Timeless N-terminal" evidence="7">
    <location>
        <begin position="32"/>
        <end position="289"/>
    </location>
</feature>
<evidence type="ECO:0000259" key="7">
    <source>
        <dbReference type="Pfam" id="PF04821"/>
    </source>
</evidence>
<dbReference type="InterPro" id="IPR044998">
    <property type="entry name" value="Timeless"/>
</dbReference>
<proteinExistence type="predicted"/>
<evidence type="ECO:0000313" key="9">
    <source>
        <dbReference type="Proteomes" id="UP000193944"/>
    </source>
</evidence>
<keyword evidence="4" id="KW-0131">Cell cycle</keyword>
<evidence type="ECO:0000256" key="6">
    <source>
        <dbReference type="SAM" id="MobiDB-lite"/>
    </source>
</evidence>
<evidence type="ECO:0000256" key="2">
    <source>
        <dbReference type="ARBA" id="ARBA00022880"/>
    </source>
</evidence>
<evidence type="ECO:0000313" key="8">
    <source>
        <dbReference type="EMBL" id="ORX69320.1"/>
    </source>
</evidence>
<feature type="coiled-coil region" evidence="5">
    <location>
        <begin position="923"/>
        <end position="957"/>
    </location>
</feature>
<protein>
    <submittedName>
        <fullName evidence="8">Timeless-domain-containing protein</fullName>
    </submittedName>
</protein>
<dbReference type="Proteomes" id="UP000193944">
    <property type="component" value="Unassembled WGS sequence"/>
</dbReference>
<dbReference type="EMBL" id="MCFG01000419">
    <property type="protein sequence ID" value="ORX69320.1"/>
    <property type="molecule type" value="Genomic_DNA"/>
</dbReference>
<dbReference type="PANTHER" id="PTHR22940:SF4">
    <property type="entry name" value="PROTEIN TIMELESS HOMOLOG"/>
    <property type="match status" value="1"/>
</dbReference>
<evidence type="ECO:0000256" key="1">
    <source>
        <dbReference type="ARBA" id="ARBA00004123"/>
    </source>
</evidence>
<name>A0A1Y1W6Z4_9FUNG</name>
<dbReference type="OrthoDB" id="310853at2759"/>